<dbReference type="PANTHER" id="PTHR43649:SF12">
    <property type="entry name" value="DIACETYLCHITOBIOSE BINDING PROTEIN DASA"/>
    <property type="match status" value="1"/>
</dbReference>
<feature type="signal peptide" evidence="1">
    <location>
        <begin position="1"/>
        <end position="22"/>
    </location>
</feature>
<dbReference type="EMBL" id="CP041692">
    <property type="protein sequence ID" value="QDP95360.1"/>
    <property type="molecule type" value="Genomic_DNA"/>
</dbReference>
<dbReference type="PROSITE" id="PS51257">
    <property type="entry name" value="PROKAR_LIPOPROTEIN"/>
    <property type="match status" value="1"/>
</dbReference>
<dbReference type="InterPro" id="IPR050490">
    <property type="entry name" value="Bact_solute-bd_prot1"/>
</dbReference>
<keyword evidence="3" id="KW-1185">Reference proteome</keyword>
<evidence type="ECO:0000313" key="2">
    <source>
        <dbReference type="EMBL" id="QDP95360.1"/>
    </source>
</evidence>
<dbReference type="SUPFAM" id="SSF53850">
    <property type="entry name" value="Periplasmic binding protein-like II"/>
    <property type="match status" value="1"/>
</dbReference>
<proteinExistence type="predicted"/>
<reference evidence="2 3" key="1">
    <citation type="submission" date="2019-07" db="EMBL/GenBank/DDBJ databases">
        <title>Microlunatus dokdonensis sp. nov. isolated from the rhizospheric soil of the wild plant Elymus tsukushiensis.</title>
        <authorList>
            <person name="Ghim S.-Y."/>
            <person name="Hwang Y.-J."/>
            <person name="Son J.-S."/>
            <person name="Shin J.-H."/>
        </authorList>
    </citation>
    <scope>NUCLEOTIDE SEQUENCE [LARGE SCALE GENOMIC DNA]</scope>
    <source>
        <strain evidence="2 3">KUDC0627</strain>
    </source>
</reference>
<dbReference type="InterPro" id="IPR006059">
    <property type="entry name" value="SBP"/>
</dbReference>
<dbReference type="KEGG" id="mik:FOE78_05030"/>
<sequence>MVTKSSRLVIAAAAVATCAALAACSVGTKPTGPTSGSATPQKVSAPTKPVTITFASWVGDQPAMKKLYAGFHQEYPNITVKFNNIPSDSEQQKLVTMVAGGTAPDVAYMDSSGVADFASRGALVGLDGYISGGGVIKKDDYVKNFTENSIYKGTMYGLPFDNETTGLFFRTDLFKQAGISGPPKTWDELQADAQKLTQPAQKRSGIAIFGPESGYYVQPFVASAGGQMLSNDGKKALMDSPEAVRGAAFYTGLAKYAPADYLNSNSYDGRVAFEHGQVAMYIAGSWFGGSLISEAPNIKGKWATAMIPQDKKCATQVAGDSLVMFDQSKNKDAAWLWMQYLSRPDSLKTWNVGQPDSTELPPLKSLLNDPATFKGKEWLKSFASMMSCQVITQNSAQWGQIQDHLNDELTKVIYGKATAQEAMQDTAKYANQLLAK</sequence>
<dbReference type="Pfam" id="PF01547">
    <property type="entry name" value="SBP_bac_1"/>
    <property type="match status" value="1"/>
</dbReference>
<keyword evidence="1" id="KW-0732">Signal</keyword>
<dbReference type="Proteomes" id="UP000319263">
    <property type="component" value="Chromosome"/>
</dbReference>
<dbReference type="PANTHER" id="PTHR43649">
    <property type="entry name" value="ARABINOSE-BINDING PROTEIN-RELATED"/>
    <property type="match status" value="1"/>
</dbReference>
<evidence type="ECO:0000313" key="3">
    <source>
        <dbReference type="Proteomes" id="UP000319263"/>
    </source>
</evidence>
<protein>
    <submittedName>
        <fullName evidence="2">ABC transporter substrate-binding protein</fullName>
    </submittedName>
</protein>
<dbReference type="OrthoDB" id="9780991at2"/>
<dbReference type="Gene3D" id="3.40.190.10">
    <property type="entry name" value="Periplasmic binding protein-like II"/>
    <property type="match status" value="2"/>
</dbReference>
<name>A0A516PW25_9ACTN</name>
<accession>A0A516PW25</accession>
<dbReference type="CDD" id="cd14748">
    <property type="entry name" value="PBP2_UgpB"/>
    <property type="match status" value="1"/>
</dbReference>
<dbReference type="AlphaFoldDB" id="A0A516PW25"/>
<gene>
    <name evidence="2" type="ORF">FOE78_05030</name>
</gene>
<evidence type="ECO:0000256" key="1">
    <source>
        <dbReference type="SAM" id="SignalP"/>
    </source>
</evidence>
<organism evidence="2 3">
    <name type="scientific">Microlunatus elymi</name>
    <dbReference type="NCBI Taxonomy" id="2596828"/>
    <lineage>
        <taxon>Bacteria</taxon>
        <taxon>Bacillati</taxon>
        <taxon>Actinomycetota</taxon>
        <taxon>Actinomycetes</taxon>
        <taxon>Propionibacteriales</taxon>
        <taxon>Propionibacteriaceae</taxon>
        <taxon>Microlunatus</taxon>
    </lineage>
</organism>
<feature type="chain" id="PRO_5021901617" evidence="1">
    <location>
        <begin position="23"/>
        <end position="436"/>
    </location>
</feature>